<reference evidence="1" key="1">
    <citation type="submission" date="2020-03" db="EMBL/GenBank/DDBJ databases">
        <title>Psychroflexus Maritimus sp. nov., isolate from marine sediment.</title>
        <authorList>
            <person name="Zhong Y.-L."/>
        </authorList>
    </citation>
    <scope>NUCLEOTIDE SEQUENCE</scope>
    <source>
        <strain evidence="1">C1</strain>
    </source>
</reference>
<dbReference type="AlphaFoldDB" id="A0A967ACK2"/>
<dbReference type="Pfam" id="PF14127">
    <property type="entry name" value="DUF4294"/>
    <property type="match status" value="1"/>
</dbReference>
<dbReference type="EMBL" id="JAANAS010000039">
    <property type="protein sequence ID" value="NGZ89606.1"/>
    <property type="molecule type" value="Genomic_DNA"/>
</dbReference>
<keyword evidence="2" id="KW-1185">Reference proteome</keyword>
<accession>A0A967ACK2</accession>
<protein>
    <submittedName>
        <fullName evidence="1">DUF4294 domain-containing protein</fullName>
    </submittedName>
</protein>
<proteinExistence type="predicted"/>
<evidence type="ECO:0000313" key="2">
    <source>
        <dbReference type="Proteomes" id="UP000643701"/>
    </source>
</evidence>
<dbReference type="InterPro" id="IPR025636">
    <property type="entry name" value="DUF4294"/>
</dbReference>
<dbReference type="Proteomes" id="UP000643701">
    <property type="component" value="Unassembled WGS sequence"/>
</dbReference>
<evidence type="ECO:0000313" key="1">
    <source>
        <dbReference type="EMBL" id="NGZ89606.1"/>
    </source>
</evidence>
<organism evidence="1 2">
    <name type="scientific">Psychroflexus maritimus</name>
    <dbReference type="NCBI Taxonomy" id="2714865"/>
    <lineage>
        <taxon>Bacteria</taxon>
        <taxon>Pseudomonadati</taxon>
        <taxon>Bacteroidota</taxon>
        <taxon>Flavobacteriia</taxon>
        <taxon>Flavobacteriales</taxon>
        <taxon>Flavobacteriaceae</taxon>
        <taxon>Psychroflexus</taxon>
    </lineage>
</organism>
<name>A0A967ACK2_9FLAO</name>
<sequence length="238" mass="28336">MLFFSCFFVLHAQERKLAIKDSTKKSNQFKEASVSDEEFLTEGSIILDDVIVLPKLKFTNQSEFREYLILRRKTRKVWPYAAQAATKLDSLHERLERMQSKRKRKKYTKLVQSYLEDEFKEELKKLTKTEGQILMKLLHRQTGNTSFEIVKDLRSGWNAFWYNTTASFFDISMKEPYDPWNNKEDFMIEDILRRSSQKSILDLAPPAFPIDYFELKELWNDDISIFGKVVKDKEENEK</sequence>
<comment type="caution">
    <text evidence="1">The sequence shown here is derived from an EMBL/GenBank/DDBJ whole genome shotgun (WGS) entry which is preliminary data.</text>
</comment>
<gene>
    <name evidence="1" type="ORF">G7034_04995</name>
</gene>